<organism evidence="1 2">
    <name type="scientific">Streptacidiphilus jiangxiensis</name>
    <dbReference type="NCBI Taxonomy" id="235985"/>
    <lineage>
        <taxon>Bacteria</taxon>
        <taxon>Bacillati</taxon>
        <taxon>Actinomycetota</taxon>
        <taxon>Actinomycetes</taxon>
        <taxon>Kitasatosporales</taxon>
        <taxon>Streptomycetaceae</taxon>
        <taxon>Streptacidiphilus</taxon>
    </lineage>
</organism>
<accession>A0A1H7KXY2</accession>
<reference evidence="2" key="1">
    <citation type="submission" date="2016-10" db="EMBL/GenBank/DDBJ databases">
        <authorList>
            <person name="Varghese N."/>
        </authorList>
    </citation>
    <scope>NUCLEOTIDE SEQUENCE [LARGE SCALE GENOMIC DNA]</scope>
    <source>
        <strain evidence="2">DSM 45096 / BCRC 16803 / CGMCC 4.1857 / CIP 109030 / JCM 12277 / KCTC 19219 / NBRC 100920 / 33214</strain>
    </source>
</reference>
<dbReference type="Proteomes" id="UP000183015">
    <property type="component" value="Unassembled WGS sequence"/>
</dbReference>
<dbReference type="EMBL" id="FOAZ01000004">
    <property type="protein sequence ID" value="SEK91671.1"/>
    <property type="molecule type" value="Genomic_DNA"/>
</dbReference>
<gene>
    <name evidence="1" type="ORF">SAMN05414137_104256</name>
</gene>
<dbReference type="RefSeq" id="WP_042441679.1">
    <property type="nucleotide sequence ID" value="NZ_BBPN01000001.1"/>
</dbReference>
<keyword evidence="2" id="KW-1185">Reference proteome</keyword>
<proteinExistence type="predicted"/>
<sequence>MASWRLLGLSAALARGCADSPDARALRAVRAGNTLLVTFYGDNGPCRASGYTFDDTSGANSLVNGNSMKAWNG</sequence>
<dbReference type="AlphaFoldDB" id="A0A1H7KXY2"/>
<evidence type="ECO:0000313" key="2">
    <source>
        <dbReference type="Proteomes" id="UP000183015"/>
    </source>
</evidence>
<evidence type="ECO:0000313" key="1">
    <source>
        <dbReference type="EMBL" id="SEK91671.1"/>
    </source>
</evidence>
<protein>
    <submittedName>
        <fullName evidence="1">Uncharacterized protein</fullName>
    </submittedName>
</protein>
<name>A0A1H7KXY2_STRJI</name>